<accession>A0A178MMX4</accession>
<evidence type="ECO:0000313" key="9">
    <source>
        <dbReference type="Proteomes" id="UP000078428"/>
    </source>
</evidence>
<dbReference type="PANTHER" id="PTHR11228">
    <property type="entry name" value="RADICAL SAM DOMAIN PROTEIN"/>
    <property type="match status" value="1"/>
</dbReference>
<dbReference type="Pfam" id="PF13186">
    <property type="entry name" value="SPASM"/>
    <property type="match status" value="1"/>
</dbReference>
<evidence type="ECO:0000256" key="5">
    <source>
        <dbReference type="ARBA" id="ARBA00023004"/>
    </source>
</evidence>
<keyword evidence="2" id="KW-0004">4Fe-4S</keyword>
<keyword evidence="6" id="KW-0411">Iron-sulfur</keyword>
<organism evidence="8 9">
    <name type="scientific">Paramagnetospirillum marisnigri</name>
    <dbReference type="NCBI Taxonomy" id="1285242"/>
    <lineage>
        <taxon>Bacteria</taxon>
        <taxon>Pseudomonadati</taxon>
        <taxon>Pseudomonadota</taxon>
        <taxon>Alphaproteobacteria</taxon>
        <taxon>Rhodospirillales</taxon>
        <taxon>Magnetospirillaceae</taxon>
        <taxon>Paramagnetospirillum</taxon>
    </lineage>
</organism>
<comment type="cofactor">
    <cofactor evidence="1">
        <name>[4Fe-4S] cluster</name>
        <dbReference type="ChEBI" id="CHEBI:49883"/>
    </cofactor>
</comment>
<comment type="caution">
    <text evidence="8">The sequence shown here is derived from an EMBL/GenBank/DDBJ whole genome shotgun (WGS) entry which is preliminary data.</text>
</comment>
<dbReference type="Pfam" id="PF04055">
    <property type="entry name" value="Radical_SAM"/>
    <property type="match status" value="1"/>
</dbReference>
<dbReference type="AlphaFoldDB" id="A0A178MMX4"/>
<evidence type="ECO:0000256" key="2">
    <source>
        <dbReference type="ARBA" id="ARBA00022485"/>
    </source>
</evidence>
<dbReference type="Proteomes" id="UP000078428">
    <property type="component" value="Unassembled WGS sequence"/>
</dbReference>
<dbReference type="GO" id="GO:0003824">
    <property type="term" value="F:catalytic activity"/>
    <property type="evidence" value="ECO:0007669"/>
    <property type="project" value="InterPro"/>
</dbReference>
<proteinExistence type="predicted"/>
<keyword evidence="9" id="KW-1185">Reference proteome</keyword>
<dbReference type="SUPFAM" id="SSF102114">
    <property type="entry name" value="Radical SAM enzymes"/>
    <property type="match status" value="1"/>
</dbReference>
<dbReference type="CDD" id="cd01335">
    <property type="entry name" value="Radical_SAM"/>
    <property type="match status" value="1"/>
</dbReference>
<keyword evidence="4" id="KW-0479">Metal-binding</keyword>
<gene>
    <name evidence="8" type="ORF">A6A04_03980</name>
</gene>
<dbReference type="InterPro" id="IPR007197">
    <property type="entry name" value="rSAM"/>
</dbReference>
<dbReference type="SFLD" id="SFLDG01067">
    <property type="entry name" value="SPASM/twitch_domain_containing"/>
    <property type="match status" value="1"/>
</dbReference>
<evidence type="ECO:0000256" key="4">
    <source>
        <dbReference type="ARBA" id="ARBA00022723"/>
    </source>
</evidence>
<dbReference type="PROSITE" id="PS51918">
    <property type="entry name" value="RADICAL_SAM"/>
    <property type="match status" value="1"/>
</dbReference>
<sequence>MNPFASIYQQCNTGNSESKLSNLPAFPRLLDLEMTNTCNFRCLMCPTGTFSMKRPKGFMAEEVFYKILDEVAPRKTPLRFIRWGEPLMHPKLVEFVTAAHGRGVLTHINTNGSKLDRPYTEALIQAGLDSIKFSFQGVDRKSFGEMRNTDFFDGLIDTIRLFVDVRGERKLPYIHVSTTITYETKEQVIAFKALLSPLVDLVSVGRTVLEHVDLATVRLRADELEMLKSLKEQESVVRKHPECPEVFDKMSIDWDGTVTACCSDSDKLMPLGSVKDSSLEAIWNSDTLNHYRALLVAMRHDELPLCKTCYDYHGLQTPGLQDT</sequence>
<reference evidence="8 9" key="1">
    <citation type="submission" date="2016-04" db="EMBL/GenBank/DDBJ databases">
        <title>Draft genome sequence of freshwater magnetotactic bacteria Magnetospirillum marisnigri SP-1 and Magnetospirillum moscoviense BB-1.</title>
        <authorList>
            <person name="Koziaeva V."/>
            <person name="Dziuba M.V."/>
            <person name="Ivanov T.M."/>
            <person name="Kuznetsov B."/>
            <person name="Grouzdev D.S."/>
        </authorList>
    </citation>
    <scope>NUCLEOTIDE SEQUENCE [LARGE SCALE GENOMIC DNA]</scope>
    <source>
        <strain evidence="8 9">SP-1</strain>
    </source>
</reference>
<protein>
    <recommendedName>
        <fullName evidence="7">Radical SAM core domain-containing protein</fullName>
    </recommendedName>
</protein>
<dbReference type="SFLD" id="SFLDG01387">
    <property type="entry name" value="BtrN-like_SPASM_domain_contain"/>
    <property type="match status" value="1"/>
</dbReference>
<dbReference type="GO" id="GO:0046872">
    <property type="term" value="F:metal ion binding"/>
    <property type="evidence" value="ECO:0007669"/>
    <property type="project" value="UniProtKB-KW"/>
</dbReference>
<evidence type="ECO:0000259" key="7">
    <source>
        <dbReference type="PROSITE" id="PS51918"/>
    </source>
</evidence>
<keyword evidence="3" id="KW-0949">S-adenosyl-L-methionine</keyword>
<dbReference type="Gene3D" id="3.20.20.70">
    <property type="entry name" value="Aldolase class I"/>
    <property type="match status" value="1"/>
</dbReference>
<dbReference type="PANTHER" id="PTHR11228:SF34">
    <property type="entry name" value="TUNGSTEN-CONTAINING ALDEHYDE FERREDOXIN OXIDOREDUCTASE COFACTOR MODIFYING PROTEIN"/>
    <property type="match status" value="1"/>
</dbReference>
<dbReference type="InterPro" id="IPR023885">
    <property type="entry name" value="4Fe4S-binding_SPASM_dom"/>
</dbReference>
<dbReference type="STRING" id="1285242.A6A04_03980"/>
<name>A0A178MMX4_9PROT</name>
<dbReference type="OrthoDB" id="5288924at2"/>
<evidence type="ECO:0000256" key="3">
    <source>
        <dbReference type="ARBA" id="ARBA00022691"/>
    </source>
</evidence>
<feature type="domain" description="Radical SAM core" evidence="7">
    <location>
        <begin position="24"/>
        <end position="234"/>
    </location>
</feature>
<dbReference type="InterPro" id="IPR034391">
    <property type="entry name" value="AdoMet-like_SPASM_containing"/>
</dbReference>
<dbReference type="InterPro" id="IPR050377">
    <property type="entry name" value="Radical_SAM_PqqE_MftC-like"/>
</dbReference>
<dbReference type="SFLD" id="SFLDS00029">
    <property type="entry name" value="Radical_SAM"/>
    <property type="match status" value="1"/>
</dbReference>
<evidence type="ECO:0000256" key="6">
    <source>
        <dbReference type="ARBA" id="ARBA00023014"/>
    </source>
</evidence>
<dbReference type="GO" id="GO:0051536">
    <property type="term" value="F:iron-sulfur cluster binding"/>
    <property type="evidence" value="ECO:0007669"/>
    <property type="project" value="UniProtKB-KW"/>
</dbReference>
<dbReference type="EMBL" id="LWQT01000066">
    <property type="protein sequence ID" value="OAN49284.1"/>
    <property type="molecule type" value="Genomic_DNA"/>
</dbReference>
<dbReference type="InterPro" id="IPR058240">
    <property type="entry name" value="rSAM_sf"/>
</dbReference>
<evidence type="ECO:0000313" key="8">
    <source>
        <dbReference type="EMBL" id="OAN49284.1"/>
    </source>
</evidence>
<dbReference type="InterPro" id="IPR013785">
    <property type="entry name" value="Aldolase_TIM"/>
</dbReference>
<keyword evidence="5" id="KW-0408">Iron</keyword>
<evidence type="ECO:0000256" key="1">
    <source>
        <dbReference type="ARBA" id="ARBA00001966"/>
    </source>
</evidence>